<gene>
    <name evidence="1" type="ORF">NM688_g3518</name>
</gene>
<comment type="caution">
    <text evidence="1">The sequence shown here is derived from an EMBL/GenBank/DDBJ whole genome shotgun (WGS) entry which is preliminary data.</text>
</comment>
<organism evidence="1 2">
    <name type="scientific">Phlebia brevispora</name>
    <dbReference type="NCBI Taxonomy" id="194682"/>
    <lineage>
        <taxon>Eukaryota</taxon>
        <taxon>Fungi</taxon>
        <taxon>Dikarya</taxon>
        <taxon>Basidiomycota</taxon>
        <taxon>Agaricomycotina</taxon>
        <taxon>Agaricomycetes</taxon>
        <taxon>Polyporales</taxon>
        <taxon>Meruliaceae</taxon>
        <taxon>Phlebia</taxon>
    </lineage>
</organism>
<sequence length="458" mass="50983">MRNPGGAFSVRFSGRHDPGSKEPDDMTGRPRAYHAHIDVHVCARLVIDHYPNVEVSYSHITGQFMQRSLEFNRGTVLGLPGGSRGMDGSHRGRFHTDDLSRLMIVLSISFPALAAIRMTMWLWDALFPVSQLASVLLAPSTQTRKVGVMSATADIAKVRGAYKADLIYNYSEYSSLTMVCYEFVITFQYEYELVWKREWTAATWLFLTSRYLALGCAIIGIVPYSAPTYDIHTGLTIHGLIHLLAGMFLLFRELNDPQLMTSAFSALRVSALLRSVHITAAAVTFSLGVTPLGLNLYRISQTTPHYVDDPVLGSSCYYIYTISPAVVFQVLFTINMLYGLILLVVCLDVRNLATMLMRRWTSFKPSLELFDPANTFLSILPNIVLVRFLIRLRQINSIQADSAAHRSLSSASDFHTFALSSIIGNLSELLADDDDDDEQDGNSGECVIRAGDSRVEVP</sequence>
<evidence type="ECO:0000313" key="2">
    <source>
        <dbReference type="Proteomes" id="UP001148662"/>
    </source>
</evidence>
<dbReference type="EMBL" id="JANHOG010000519">
    <property type="protein sequence ID" value="KAJ3553604.1"/>
    <property type="molecule type" value="Genomic_DNA"/>
</dbReference>
<name>A0ACC1T5N1_9APHY</name>
<reference evidence="1" key="1">
    <citation type="submission" date="2022-07" db="EMBL/GenBank/DDBJ databases">
        <title>Genome Sequence of Phlebia brevispora.</title>
        <authorList>
            <person name="Buettner E."/>
        </authorList>
    </citation>
    <scope>NUCLEOTIDE SEQUENCE</scope>
    <source>
        <strain evidence="1">MPL23</strain>
    </source>
</reference>
<dbReference type="Proteomes" id="UP001148662">
    <property type="component" value="Unassembled WGS sequence"/>
</dbReference>
<accession>A0ACC1T5N1</accession>
<protein>
    <submittedName>
        <fullName evidence="1">Uncharacterized protein</fullName>
    </submittedName>
</protein>
<keyword evidence="2" id="KW-1185">Reference proteome</keyword>
<proteinExistence type="predicted"/>
<evidence type="ECO:0000313" key="1">
    <source>
        <dbReference type="EMBL" id="KAJ3553604.1"/>
    </source>
</evidence>